<dbReference type="CDD" id="cd24156">
    <property type="entry name" value="NUDIX_ADPRase_NudE"/>
    <property type="match status" value="1"/>
</dbReference>
<dbReference type="GO" id="GO:0006753">
    <property type="term" value="P:nucleoside phosphate metabolic process"/>
    <property type="evidence" value="ECO:0007669"/>
    <property type="project" value="TreeGrafter"/>
</dbReference>
<gene>
    <name evidence="4" type="ORF">SAMN05444390_104338</name>
</gene>
<evidence type="ECO:0000256" key="1">
    <source>
        <dbReference type="ARBA" id="ARBA00001946"/>
    </source>
</evidence>
<dbReference type="PROSITE" id="PS51462">
    <property type="entry name" value="NUDIX"/>
    <property type="match status" value="1"/>
</dbReference>
<proteinExistence type="predicted"/>
<evidence type="ECO:0000259" key="3">
    <source>
        <dbReference type="PROSITE" id="PS51462"/>
    </source>
</evidence>
<name>A0A1H6CZD2_9GAMM</name>
<dbReference type="OrthoDB" id="9806150at2"/>
<accession>A0A1H6CZD2</accession>
<dbReference type="GO" id="GO:0005829">
    <property type="term" value="C:cytosol"/>
    <property type="evidence" value="ECO:0007669"/>
    <property type="project" value="TreeGrafter"/>
</dbReference>
<feature type="domain" description="Nudix hydrolase" evidence="3">
    <location>
        <begin position="42"/>
        <end position="173"/>
    </location>
</feature>
<keyword evidence="2" id="KW-0378">Hydrolase</keyword>
<protein>
    <submittedName>
        <fullName evidence="4">ADP-ribose diphosphatase</fullName>
    </submittedName>
</protein>
<organism evidence="4 5">
    <name type="scientific">Marinobacterium lutimaris</name>
    <dbReference type="NCBI Taxonomy" id="568106"/>
    <lineage>
        <taxon>Bacteria</taxon>
        <taxon>Pseudomonadati</taxon>
        <taxon>Pseudomonadota</taxon>
        <taxon>Gammaproteobacteria</taxon>
        <taxon>Oceanospirillales</taxon>
        <taxon>Oceanospirillaceae</taxon>
        <taxon>Marinobacterium</taxon>
    </lineage>
</organism>
<evidence type="ECO:0000313" key="5">
    <source>
        <dbReference type="Proteomes" id="UP000236745"/>
    </source>
</evidence>
<dbReference type="PANTHER" id="PTHR11839:SF12">
    <property type="entry name" value="ADP COMPOUNDS HYDROLASE NUDE"/>
    <property type="match status" value="1"/>
</dbReference>
<dbReference type="AlphaFoldDB" id="A0A1H6CZD2"/>
<dbReference type="InterPro" id="IPR015797">
    <property type="entry name" value="NUDIX_hydrolase-like_dom_sf"/>
</dbReference>
<evidence type="ECO:0000256" key="2">
    <source>
        <dbReference type="ARBA" id="ARBA00022801"/>
    </source>
</evidence>
<dbReference type="Pfam" id="PF00293">
    <property type="entry name" value="NUDIX"/>
    <property type="match status" value="1"/>
</dbReference>
<evidence type="ECO:0000313" key="4">
    <source>
        <dbReference type="EMBL" id="SEG78118.1"/>
    </source>
</evidence>
<dbReference type="RefSeq" id="WP_104004706.1">
    <property type="nucleotide sequence ID" value="NZ_FNVQ01000004.1"/>
</dbReference>
<dbReference type="InterPro" id="IPR020084">
    <property type="entry name" value="NUDIX_hydrolase_CS"/>
</dbReference>
<dbReference type="PANTHER" id="PTHR11839">
    <property type="entry name" value="UDP/ADP-SUGAR PYROPHOSPHATASE"/>
    <property type="match status" value="1"/>
</dbReference>
<dbReference type="EMBL" id="FNVQ01000004">
    <property type="protein sequence ID" value="SEG78118.1"/>
    <property type="molecule type" value="Genomic_DNA"/>
</dbReference>
<dbReference type="GO" id="GO:0019693">
    <property type="term" value="P:ribose phosphate metabolic process"/>
    <property type="evidence" value="ECO:0007669"/>
    <property type="project" value="TreeGrafter"/>
</dbReference>
<reference evidence="4 5" key="1">
    <citation type="submission" date="2016-10" db="EMBL/GenBank/DDBJ databases">
        <authorList>
            <person name="de Groot N.N."/>
        </authorList>
    </citation>
    <scope>NUCLEOTIDE SEQUENCE [LARGE SCALE GENOMIC DNA]</scope>
    <source>
        <strain evidence="4 5">DSM 22012</strain>
    </source>
</reference>
<dbReference type="SUPFAM" id="SSF55811">
    <property type="entry name" value="Nudix"/>
    <property type="match status" value="1"/>
</dbReference>
<dbReference type="GO" id="GO:0019144">
    <property type="term" value="F:ADP-sugar diphosphatase activity"/>
    <property type="evidence" value="ECO:0007669"/>
    <property type="project" value="TreeGrafter"/>
</dbReference>
<dbReference type="Proteomes" id="UP000236745">
    <property type="component" value="Unassembled WGS sequence"/>
</dbReference>
<dbReference type="NCBIfam" id="NF008736">
    <property type="entry name" value="PRK11762.1"/>
    <property type="match status" value="1"/>
</dbReference>
<dbReference type="FunFam" id="3.90.79.10:FF:000006">
    <property type="entry name" value="ADP compounds hydrolase NudE"/>
    <property type="match status" value="1"/>
</dbReference>
<dbReference type="Gene3D" id="3.90.79.10">
    <property type="entry name" value="Nucleoside Triphosphate Pyrophosphohydrolase"/>
    <property type="match status" value="1"/>
</dbReference>
<comment type="cofactor">
    <cofactor evidence="1">
        <name>Mg(2+)</name>
        <dbReference type="ChEBI" id="CHEBI:18420"/>
    </cofactor>
</comment>
<dbReference type="InterPro" id="IPR000086">
    <property type="entry name" value="NUDIX_hydrolase_dom"/>
</dbReference>
<sequence length="185" mass="20666">MPRKPEILKVTPVADSRLFHVEAVDLRFSNGEERQFERLATRGHGAVMVVALDEDNNVQLIREYAAGLDDYILTLPKGLIDPGETALEAANRELQEEVGFGARNLVLLKNISAAPNYMGHSINVILARDLYPSVLPGDEPEPLERVTWPFDDIERLVTRDDFAEGRAIAGLFLARLYLQQQADIS</sequence>
<dbReference type="PROSITE" id="PS00893">
    <property type="entry name" value="NUDIX_BOX"/>
    <property type="match status" value="1"/>
</dbReference>
<keyword evidence="5" id="KW-1185">Reference proteome</keyword>